<reference evidence="2 3" key="1">
    <citation type="submission" date="2021-01" db="EMBL/GenBank/DDBJ databases">
        <title>Cercospora kikuchii MAFF 305040 whole genome shotgun sequence.</title>
        <authorList>
            <person name="Kashiwa T."/>
            <person name="Suzuki T."/>
        </authorList>
    </citation>
    <scope>NUCLEOTIDE SEQUENCE [LARGE SCALE GENOMIC DNA]</scope>
    <source>
        <strain evidence="2 3">MAFF 305040</strain>
    </source>
</reference>
<dbReference type="Pfam" id="PF06985">
    <property type="entry name" value="HET"/>
    <property type="match status" value="1"/>
</dbReference>
<feature type="domain" description="Heterokaryon incompatibility" evidence="1">
    <location>
        <begin position="29"/>
        <end position="194"/>
    </location>
</feature>
<evidence type="ECO:0000259" key="1">
    <source>
        <dbReference type="Pfam" id="PF06985"/>
    </source>
</evidence>
<protein>
    <recommendedName>
        <fullName evidence="1">Heterokaryon incompatibility domain-containing protein</fullName>
    </recommendedName>
</protein>
<sequence length="498" mass="55972">MRLLKVSSVDDAGDKLELVSFMGEDLPPYAILSHTWVDGHEVLFEDVKAGTSGQSTGYEKVKQVARLAAADSYDYVWIDTCCINKSSSAELSEAINSMYKWYQRAAICYAFLLDVVLPRSFHFEDNTPVFKARPRDYWCTLCDSWTFYESRNSMRSNDDARNVVQNCEICEAAVQVEQALSTCRWITRGWTLQELIAPPEVIFYGRGYSRSGTKTSLSPILHVVTRIDGQLLLGRKPLRHVAIAQRLSWASRRATTRPEDMSYSLLGLLGVNMPLLYGEGEDAFIRLQQKIVTDTNDESIFAWISNGPERGGMLANSPSDFYECNRVQLTSESLYTDRPPYALTNQGIEFFTPSLRPWDSCQNWTARISLRALCFLGPTPVSPSLPANLYLACKDVDPTDGSHRQVIIRLAAERLRWLWGNESRTTWSRVPDNPRGLARGSSILPATRGQLRLIVSKSRYSYVHQDSRSHSALSAIGAFGFPLAAALIPTILHRIAQS</sequence>
<accession>A0A9P3CIH2</accession>
<gene>
    <name evidence="2" type="ORF">CKM354_000437700</name>
</gene>
<dbReference type="PANTHER" id="PTHR10622:SF10">
    <property type="entry name" value="HET DOMAIN-CONTAINING PROTEIN"/>
    <property type="match status" value="1"/>
</dbReference>
<comment type="caution">
    <text evidence="2">The sequence shown here is derived from an EMBL/GenBank/DDBJ whole genome shotgun (WGS) entry which is preliminary data.</text>
</comment>
<dbReference type="Proteomes" id="UP000825890">
    <property type="component" value="Unassembled WGS sequence"/>
</dbReference>
<dbReference type="InterPro" id="IPR010730">
    <property type="entry name" value="HET"/>
</dbReference>
<keyword evidence="3" id="KW-1185">Reference proteome</keyword>
<evidence type="ECO:0000313" key="2">
    <source>
        <dbReference type="EMBL" id="GIZ41060.1"/>
    </source>
</evidence>
<evidence type="ECO:0000313" key="3">
    <source>
        <dbReference type="Proteomes" id="UP000825890"/>
    </source>
</evidence>
<dbReference type="AlphaFoldDB" id="A0A9P3CIH2"/>
<dbReference type="RefSeq" id="XP_044655547.1">
    <property type="nucleotide sequence ID" value="XM_044799612.1"/>
</dbReference>
<name>A0A9P3CIH2_9PEZI</name>
<organism evidence="2 3">
    <name type="scientific">Cercospora kikuchii</name>
    <dbReference type="NCBI Taxonomy" id="84275"/>
    <lineage>
        <taxon>Eukaryota</taxon>
        <taxon>Fungi</taxon>
        <taxon>Dikarya</taxon>
        <taxon>Ascomycota</taxon>
        <taxon>Pezizomycotina</taxon>
        <taxon>Dothideomycetes</taxon>
        <taxon>Dothideomycetidae</taxon>
        <taxon>Mycosphaerellales</taxon>
        <taxon>Mycosphaerellaceae</taxon>
        <taxon>Cercospora</taxon>
    </lineage>
</organism>
<dbReference type="GeneID" id="68289952"/>
<dbReference type="OrthoDB" id="674604at2759"/>
<proteinExistence type="predicted"/>
<dbReference type="PANTHER" id="PTHR10622">
    <property type="entry name" value="HET DOMAIN-CONTAINING PROTEIN"/>
    <property type="match status" value="1"/>
</dbReference>
<dbReference type="EMBL" id="BOLY01000002">
    <property type="protein sequence ID" value="GIZ41060.1"/>
    <property type="molecule type" value="Genomic_DNA"/>
</dbReference>